<dbReference type="SUPFAM" id="SSF143100">
    <property type="entry name" value="TTHA1013/TTHA0281-like"/>
    <property type="match status" value="1"/>
</dbReference>
<evidence type="ECO:0000313" key="3">
    <source>
        <dbReference type="Proteomes" id="UP000320523"/>
    </source>
</evidence>
<dbReference type="Proteomes" id="UP000320523">
    <property type="component" value="Unassembled WGS sequence"/>
</dbReference>
<reference evidence="2 3" key="1">
    <citation type="submission" date="2019-01" db="EMBL/GenBank/DDBJ databases">
        <title>Coherence of Microcystis species and biogeography revealed through population genomics.</title>
        <authorList>
            <person name="Perez-Carrascal O.M."/>
            <person name="Terrat Y."/>
            <person name="Giani A."/>
            <person name="Fortin N."/>
            <person name="Tromas N."/>
            <person name="Shapiro B.J."/>
        </authorList>
    </citation>
    <scope>NUCLEOTIDE SEQUENCE [LARGE SCALE GENOMIC DNA]</scope>
    <source>
        <strain evidence="2">Mw_QC_S_20081001_S30D</strain>
    </source>
</reference>
<dbReference type="InterPro" id="IPR035069">
    <property type="entry name" value="TTHA1013/TTHA0281-like"/>
</dbReference>
<accession>A0A552J8D0</accession>
<dbReference type="AlphaFoldDB" id="A0A552J8D0"/>
<dbReference type="InterPro" id="IPR015066">
    <property type="entry name" value="DUF1902"/>
</dbReference>
<organism evidence="2 3">
    <name type="scientific">Microcystis wesenbergii Mw_QC_S_20081001_S30D</name>
    <dbReference type="NCBI Taxonomy" id="2486245"/>
    <lineage>
        <taxon>Bacteria</taxon>
        <taxon>Bacillati</taxon>
        <taxon>Cyanobacteriota</taxon>
        <taxon>Cyanophyceae</taxon>
        <taxon>Oscillatoriophycideae</taxon>
        <taxon>Chroococcales</taxon>
        <taxon>Microcystaceae</taxon>
        <taxon>Microcystis</taxon>
    </lineage>
</organism>
<gene>
    <name evidence="2" type="ORF">EWV75_21665</name>
</gene>
<proteinExistence type="predicted"/>
<dbReference type="EMBL" id="SFAT01000199">
    <property type="protein sequence ID" value="TRU92036.1"/>
    <property type="molecule type" value="Genomic_DNA"/>
</dbReference>
<name>A0A552J8D0_9CHRO</name>
<sequence>MQNQINLTIERFQENGQDYYVATSPDIQGLVAEADTIDNVIDIAKDLIPILLELETDDKPASSVTLTTANHFQIPLLVS</sequence>
<feature type="domain" description="DUF1902" evidence="1">
    <location>
        <begin position="20"/>
        <end position="67"/>
    </location>
</feature>
<comment type="caution">
    <text evidence="2">The sequence shown here is derived from an EMBL/GenBank/DDBJ whole genome shotgun (WGS) entry which is preliminary data.</text>
</comment>
<dbReference type="Pfam" id="PF08972">
    <property type="entry name" value="DUF1902"/>
    <property type="match status" value="1"/>
</dbReference>
<dbReference type="Gene3D" id="3.30.2390.10">
    <property type="entry name" value="TTHA1013-like"/>
    <property type="match status" value="1"/>
</dbReference>
<evidence type="ECO:0000259" key="1">
    <source>
        <dbReference type="Pfam" id="PF08972"/>
    </source>
</evidence>
<evidence type="ECO:0000313" key="2">
    <source>
        <dbReference type="EMBL" id="TRU92036.1"/>
    </source>
</evidence>
<protein>
    <submittedName>
        <fullName evidence="2">DUF1902 domain-containing protein</fullName>
    </submittedName>
</protein>